<dbReference type="Proteomes" id="UP000199534">
    <property type="component" value="Unassembled WGS sequence"/>
</dbReference>
<dbReference type="STRING" id="400055.SAMN04490243_1129"/>
<dbReference type="SUPFAM" id="SSF53756">
    <property type="entry name" value="UDP-Glycosyltransferase/glycogen phosphorylase"/>
    <property type="match status" value="1"/>
</dbReference>
<dbReference type="PANTHER" id="PTHR45947:SF13">
    <property type="entry name" value="TRANSFERASE"/>
    <property type="match status" value="1"/>
</dbReference>
<proteinExistence type="predicted"/>
<sequence>MKVLQIHNQYRHYGGEDAVVANEQQLLSQRGITVAQLFFENDRIRAGKLFFNRESYEKTLEKIEEFQPDVAHVHNLFYEASPAVLKALKSKGVPVVMTLHNYRLLCTGALFLRNGKVCTKCKDLTLPIHGIRHGCFKDSAVKSAALSSLIGYTKTTGVWRKYVDRFIVLTPFIKSLFESSSLKLPAEQLMVKPNSTDDFQAAHAPSGSREGFLFVGRLSVEKGVDILVREFSGLKHKLTLIGDGPLLEELKAQAGPNITFMGRQSKTVIGEQLAQAKALVFPSVWYEGLPNTIIEAFSSGTPIIASDLDNINTLVTHQKNGLVFNPKEAGSLQKVLEETDADQFAKLGLEARKTYEQHYTHEANYNSLLSIYNALTP</sequence>
<keyword evidence="2" id="KW-1185">Reference proteome</keyword>
<dbReference type="PANTHER" id="PTHR45947">
    <property type="entry name" value="SULFOQUINOVOSYL TRANSFERASE SQD2"/>
    <property type="match status" value="1"/>
</dbReference>
<gene>
    <name evidence="1" type="ORF">SAMN04490243_1129</name>
</gene>
<evidence type="ECO:0000313" key="1">
    <source>
        <dbReference type="EMBL" id="SFR36390.1"/>
    </source>
</evidence>
<reference evidence="1 2" key="1">
    <citation type="submission" date="2016-10" db="EMBL/GenBank/DDBJ databases">
        <authorList>
            <person name="de Groot N.N."/>
        </authorList>
    </citation>
    <scope>NUCLEOTIDE SEQUENCE [LARGE SCALE GENOMIC DNA]</scope>
    <source>
        <strain evidence="1 2">DSM 21019</strain>
    </source>
</reference>
<dbReference type="AlphaFoldDB" id="A0A1I6G2N8"/>
<dbReference type="CDD" id="cd03801">
    <property type="entry name" value="GT4_PimA-like"/>
    <property type="match status" value="1"/>
</dbReference>
<organism evidence="1 2">
    <name type="scientific">Robiginitalea myxolifaciens</name>
    <dbReference type="NCBI Taxonomy" id="400055"/>
    <lineage>
        <taxon>Bacteria</taxon>
        <taxon>Pseudomonadati</taxon>
        <taxon>Bacteroidota</taxon>
        <taxon>Flavobacteriia</taxon>
        <taxon>Flavobacteriales</taxon>
        <taxon>Flavobacteriaceae</taxon>
        <taxon>Robiginitalea</taxon>
    </lineage>
</organism>
<dbReference type="Gene3D" id="3.40.50.2000">
    <property type="entry name" value="Glycogen Phosphorylase B"/>
    <property type="match status" value="2"/>
</dbReference>
<dbReference type="RefSeq" id="WP_092981362.1">
    <property type="nucleotide sequence ID" value="NZ_FOYQ01000001.1"/>
</dbReference>
<dbReference type="EMBL" id="FOYQ01000001">
    <property type="protein sequence ID" value="SFR36390.1"/>
    <property type="molecule type" value="Genomic_DNA"/>
</dbReference>
<accession>A0A1I6G2N8</accession>
<dbReference type="InterPro" id="IPR050194">
    <property type="entry name" value="Glycosyltransferase_grp1"/>
</dbReference>
<name>A0A1I6G2N8_9FLAO</name>
<dbReference type="OrthoDB" id="9787111at2"/>
<dbReference type="Pfam" id="PF13692">
    <property type="entry name" value="Glyco_trans_1_4"/>
    <property type="match status" value="1"/>
</dbReference>
<keyword evidence="1" id="KW-0808">Transferase</keyword>
<evidence type="ECO:0000313" key="2">
    <source>
        <dbReference type="Proteomes" id="UP000199534"/>
    </source>
</evidence>
<dbReference type="GO" id="GO:0016757">
    <property type="term" value="F:glycosyltransferase activity"/>
    <property type="evidence" value="ECO:0007669"/>
    <property type="project" value="TreeGrafter"/>
</dbReference>
<protein>
    <submittedName>
        <fullName evidence="1">Glycosyltransferase involved in cell wall bisynthesis</fullName>
    </submittedName>
</protein>